<sequence>MPGWEAALIQTGFIGMGLGLALGLPAYLRRRWPGVFTPRLGAHDGRRLDLLVVVTVVGGFWLSWTAGSPIAIDHLAAREAGWRALNGVSGAWALITVASVAALRRPASPRAPRQFVAALAWVGSGSLFAWGGWRLAITLYLSATRPHDVTMPENLGVAALLHALALLSGATVARALARGAAGIHEPLGRDRA</sequence>
<dbReference type="EMBL" id="BAAAQM010000021">
    <property type="protein sequence ID" value="GAA1975594.1"/>
    <property type="molecule type" value="Genomic_DNA"/>
</dbReference>
<reference evidence="3" key="1">
    <citation type="journal article" date="2019" name="Int. J. Syst. Evol. Microbiol.">
        <title>The Global Catalogue of Microorganisms (GCM) 10K type strain sequencing project: providing services to taxonomists for standard genome sequencing and annotation.</title>
        <authorList>
            <consortium name="The Broad Institute Genomics Platform"/>
            <consortium name="The Broad Institute Genome Sequencing Center for Infectious Disease"/>
            <person name="Wu L."/>
            <person name="Ma J."/>
        </authorList>
    </citation>
    <scope>NUCLEOTIDE SEQUENCE [LARGE SCALE GENOMIC DNA]</scope>
    <source>
        <strain evidence="3">JCM 16013</strain>
    </source>
</reference>
<gene>
    <name evidence="2" type="ORF">GCM10009838_39740</name>
</gene>
<feature type="transmembrane region" description="Helical" evidence="1">
    <location>
        <begin position="155"/>
        <end position="177"/>
    </location>
</feature>
<proteinExistence type="predicted"/>
<evidence type="ECO:0000313" key="2">
    <source>
        <dbReference type="EMBL" id="GAA1975594.1"/>
    </source>
</evidence>
<name>A0ABP5DAY2_9ACTN</name>
<dbReference type="RefSeq" id="WP_344658552.1">
    <property type="nucleotide sequence ID" value="NZ_BAAAQM010000021.1"/>
</dbReference>
<keyword evidence="1" id="KW-1133">Transmembrane helix</keyword>
<feature type="transmembrane region" description="Helical" evidence="1">
    <location>
        <begin position="115"/>
        <end position="135"/>
    </location>
</feature>
<keyword evidence="1" id="KW-0472">Membrane</keyword>
<feature type="transmembrane region" description="Helical" evidence="1">
    <location>
        <begin position="84"/>
        <end position="103"/>
    </location>
</feature>
<keyword evidence="3" id="KW-1185">Reference proteome</keyword>
<accession>A0ABP5DAY2</accession>
<feature type="transmembrane region" description="Helical" evidence="1">
    <location>
        <begin position="48"/>
        <end position="72"/>
    </location>
</feature>
<protein>
    <submittedName>
        <fullName evidence="2">Uncharacterized protein</fullName>
    </submittedName>
</protein>
<evidence type="ECO:0000256" key="1">
    <source>
        <dbReference type="SAM" id="Phobius"/>
    </source>
</evidence>
<organism evidence="2 3">
    <name type="scientific">Catenulispora subtropica</name>
    <dbReference type="NCBI Taxonomy" id="450798"/>
    <lineage>
        <taxon>Bacteria</taxon>
        <taxon>Bacillati</taxon>
        <taxon>Actinomycetota</taxon>
        <taxon>Actinomycetes</taxon>
        <taxon>Catenulisporales</taxon>
        <taxon>Catenulisporaceae</taxon>
        <taxon>Catenulispora</taxon>
    </lineage>
</organism>
<keyword evidence="1" id="KW-0812">Transmembrane</keyword>
<feature type="transmembrane region" description="Helical" evidence="1">
    <location>
        <begin position="6"/>
        <end position="28"/>
    </location>
</feature>
<evidence type="ECO:0000313" key="3">
    <source>
        <dbReference type="Proteomes" id="UP001499854"/>
    </source>
</evidence>
<comment type="caution">
    <text evidence="2">The sequence shown here is derived from an EMBL/GenBank/DDBJ whole genome shotgun (WGS) entry which is preliminary data.</text>
</comment>
<dbReference type="Proteomes" id="UP001499854">
    <property type="component" value="Unassembled WGS sequence"/>
</dbReference>